<dbReference type="Proteomes" id="UP000530928">
    <property type="component" value="Unassembled WGS sequence"/>
</dbReference>
<keyword evidence="4" id="KW-0547">Nucleotide-binding</keyword>
<dbReference type="EMBL" id="JACDUR010000003">
    <property type="protein sequence ID" value="MBA2891513.1"/>
    <property type="molecule type" value="Genomic_DNA"/>
</dbReference>
<dbReference type="PROSITE" id="PS50011">
    <property type="entry name" value="PROTEIN_KINASE_DOM"/>
    <property type="match status" value="1"/>
</dbReference>
<protein>
    <recommendedName>
        <fullName evidence="1">non-specific serine/threonine protein kinase</fullName>
        <ecNumber evidence="1">2.7.11.1</ecNumber>
    </recommendedName>
</protein>
<evidence type="ECO:0000313" key="9">
    <source>
        <dbReference type="EMBL" id="MBA2891513.1"/>
    </source>
</evidence>
<evidence type="ECO:0000256" key="1">
    <source>
        <dbReference type="ARBA" id="ARBA00012513"/>
    </source>
</evidence>
<keyword evidence="3 9" id="KW-0808">Transferase</keyword>
<feature type="domain" description="Protein kinase" evidence="8">
    <location>
        <begin position="27"/>
        <end position="278"/>
    </location>
</feature>
<keyword evidence="5 9" id="KW-0418">Kinase</keyword>
<evidence type="ECO:0000259" key="8">
    <source>
        <dbReference type="PROSITE" id="PS50011"/>
    </source>
</evidence>
<dbReference type="Gene3D" id="1.10.510.10">
    <property type="entry name" value="Transferase(Phosphotransferase) domain 1"/>
    <property type="match status" value="1"/>
</dbReference>
<dbReference type="AlphaFoldDB" id="A0A7W0CI28"/>
<evidence type="ECO:0000313" key="10">
    <source>
        <dbReference type="Proteomes" id="UP000530928"/>
    </source>
</evidence>
<dbReference type="InterPro" id="IPR008266">
    <property type="entry name" value="Tyr_kinase_AS"/>
</dbReference>
<keyword evidence="10" id="KW-1185">Reference proteome</keyword>
<dbReference type="EC" id="2.7.11.1" evidence="1"/>
<dbReference type="SUPFAM" id="SSF56112">
    <property type="entry name" value="Protein kinase-like (PK-like)"/>
    <property type="match status" value="1"/>
</dbReference>
<organism evidence="9 10">
    <name type="scientific">Nonomuraea soli</name>
    <dbReference type="NCBI Taxonomy" id="1032476"/>
    <lineage>
        <taxon>Bacteria</taxon>
        <taxon>Bacillati</taxon>
        <taxon>Actinomycetota</taxon>
        <taxon>Actinomycetes</taxon>
        <taxon>Streptosporangiales</taxon>
        <taxon>Streptosporangiaceae</taxon>
        <taxon>Nonomuraea</taxon>
    </lineage>
</organism>
<evidence type="ECO:0000256" key="4">
    <source>
        <dbReference type="ARBA" id="ARBA00022741"/>
    </source>
</evidence>
<feature type="region of interest" description="Disordered" evidence="7">
    <location>
        <begin position="307"/>
        <end position="372"/>
    </location>
</feature>
<gene>
    <name evidence="9" type="ORF">HNR30_002854</name>
</gene>
<proteinExistence type="predicted"/>
<keyword evidence="6" id="KW-0067">ATP-binding</keyword>
<dbReference type="Pfam" id="PF00069">
    <property type="entry name" value="Pkinase"/>
    <property type="match status" value="1"/>
</dbReference>
<feature type="compositionally biased region" description="Polar residues" evidence="7">
    <location>
        <begin position="338"/>
        <end position="352"/>
    </location>
</feature>
<dbReference type="Gene3D" id="3.30.200.20">
    <property type="entry name" value="Phosphorylase Kinase, domain 1"/>
    <property type="match status" value="1"/>
</dbReference>
<evidence type="ECO:0000256" key="6">
    <source>
        <dbReference type="ARBA" id="ARBA00022840"/>
    </source>
</evidence>
<name>A0A7W0CI28_9ACTN</name>
<reference evidence="9 10" key="1">
    <citation type="submission" date="2020-07" db="EMBL/GenBank/DDBJ databases">
        <title>Genomic Encyclopedia of Type Strains, Phase IV (KMG-IV): sequencing the most valuable type-strain genomes for metagenomic binning, comparative biology and taxonomic classification.</title>
        <authorList>
            <person name="Goeker M."/>
        </authorList>
    </citation>
    <scope>NUCLEOTIDE SEQUENCE [LARGE SCALE GENOMIC DNA]</scope>
    <source>
        <strain evidence="9 10">DSM 45533</strain>
    </source>
</reference>
<dbReference type="InterPro" id="IPR000719">
    <property type="entry name" value="Prot_kinase_dom"/>
</dbReference>
<comment type="caution">
    <text evidence="9">The sequence shown here is derived from an EMBL/GenBank/DDBJ whole genome shotgun (WGS) entry which is preliminary data.</text>
</comment>
<dbReference type="GO" id="GO:0004674">
    <property type="term" value="F:protein serine/threonine kinase activity"/>
    <property type="evidence" value="ECO:0007669"/>
    <property type="project" value="UniProtKB-KW"/>
</dbReference>
<dbReference type="PROSITE" id="PS00109">
    <property type="entry name" value="PROTEIN_KINASE_TYR"/>
    <property type="match status" value="1"/>
</dbReference>
<dbReference type="InterPro" id="IPR011009">
    <property type="entry name" value="Kinase-like_dom_sf"/>
</dbReference>
<evidence type="ECO:0000256" key="2">
    <source>
        <dbReference type="ARBA" id="ARBA00022527"/>
    </source>
</evidence>
<evidence type="ECO:0000256" key="5">
    <source>
        <dbReference type="ARBA" id="ARBA00022777"/>
    </source>
</evidence>
<dbReference type="CDD" id="cd14014">
    <property type="entry name" value="STKc_PknB_like"/>
    <property type="match status" value="1"/>
</dbReference>
<evidence type="ECO:0000256" key="7">
    <source>
        <dbReference type="SAM" id="MobiDB-lite"/>
    </source>
</evidence>
<dbReference type="GO" id="GO:0005524">
    <property type="term" value="F:ATP binding"/>
    <property type="evidence" value="ECO:0007669"/>
    <property type="project" value="UniProtKB-KW"/>
</dbReference>
<keyword evidence="2" id="KW-0723">Serine/threonine-protein kinase</keyword>
<dbReference type="PANTHER" id="PTHR43289">
    <property type="entry name" value="MITOGEN-ACTIVATED PROTEIN KINASE KINASE KINASE 20-RELATED"/>
    <property type="match status" value="1"/>
</dbReference>
<evidence type="ECO:0000256" key="3">
    <source>
        <dbReference type="ARBA" id="ARBA00022679"/>
    </source>
</evidence>
<sequence length="457" mass="48730">MLPPDQPAEAAGRGPGLEAGSLLARRYLLLEPLAEGGMSVIWRAFDQSLSRLVAVKVHSLPLRGGPEARDRTRSEARVTAHIGHPGVVDVYDYGESITSRGDIAAYVVMRLLDGVPLAERICDGPMPWEEAVEIGRRVALVLQATHELGVVHMDVSAENILLTPDGPKLLDFGIAARIGDPDHGSGTPPFVAPERIGAAPAHPAVDVYALGVLLYAMLTGTTPYPETTWEELQEVRRAGKPPKPSGAPWALARLVRRCLAAEPAARPSAADAARALVYRPGRRTGLLVAASMACAVVVAAEITALLPGSPSPTQERPGTAAHPAVTVNPERTPEHTPQHTPSPSLPQRSAPVSTPAPARTVRPSTIPTPSRRADTVVTAVQAFHEVLAKSGIRADVALDLRQVLQNLLSTPRPTEEQVAGMRQKLADREREGGLPSSYRVELEIQLTRIASAMLEKT</sequence>
<dbReference type="PANTHER" id="PTHR43289:SF6">
    <property type="entry name" value="SERINE_THREONINE-PROTEIN KINASE NEKL-3"/>
    <property type="match status" value="1"/>
</dbReference>
<dbReference type="RefSeq" id="WP_181610300.1">
    <property type="nucleotide sequence ID" value="NZ_BAABAM010000002.1"/>
</dbReference>
<accession>A0A7W0CI28</accession>